<sequence length="112" mass="12635">MYTSSALHQRLAPYCLGPSSPLFDVRDACRLMGRMPHKLPLSRRLLDVDEGGPCTEELRESRRDRRRIRPLPGIGASCGSEYRQEKCDVICAFDILLVKNGCKETERQLGNG</sequence>
<accession>A0A8S1J649</accession>
<comment type="caution">
    <text evidence="1">The sequence shown here is derived from an EMBL/GenBank/DDBJ whole genome shotgun (WGS) entry which is preliminary data.</text>
</comment>
<protein>
    <submittedName>
        <fullName evidence="1">Uncharacterized protein</fullName>
    </submittedName>
</protein>
<dbReference type="EMBL" id="CAJHUC010001908">
    <property type="protein sequence ID" value="CAD7702666.1"/>
    <property type="molecule type" value="Genomic_DNA"/>
</dbReference>
<dbReference type="Proteomes" id="UP000708148">
    <property type="component" value="Unassembled WGS sequence"/>
</dbReference>
<keyword evidence="2" id="KW-1185">Reference proteome</keyword>
<gene>
    <name evidence="1" type="ORF">OSTQU699_LOCUS8023</name>
</gene>
<reference evidence="1" key="1">
    <citation type="submission" date="2020-12" db="EMBL/GenBank/DDBJ databases">
        <authorList>
            <person name="Iha C."/>
        </authorList>
    </citation>
    <scope>NUCLEOTIDE SEQUENCE</scope>
</reference>
<evidence type="ECO:0000313" key="2">
    <source>
        <dbReference type="Proteomes" id="UP000708148"/>
    </source>
</evidence>
<organism evidence="1 2">
    <name type="scientific">Ostreobium quekettii</name>
    <dbReference type="NCBI Taxonomy" id="121088"/>
    <lineage>
        <taxon>Eukaryota</taxon>
        <taxon>Viridiplantae</taxon>
        <taxon>Chlorophyta</taxon>
        <taxon>core chlorophytes</taxon>
        <taxon>Ulvophyceae</taxon>
        <taxon>TCBD clade</taxon>
        <taxon>Bryopsidales</taxon>
        <taxon>Ostreobineae</taxon>
        <taxon>Ostreobiaceae</taxon>
        <taxon>Ostreobium</taxon>
    </lineage>
</organism>
<name>A0A8S1J649_9CHLO</name>
<evidence type="ECO:0000313" key="1">
    <source>
        <dbReference type="EMBL" id="CAD7702666.1"/>
    </source>
</evidence>
<dbReference type="AlphaFoldDB" id="A0A8S1J649"/>
<proteinExistence type="predicted"/>